<evidence type="ECO:0000313" key="2">
    <source>
        <dbReference type="Proteomes" id="UP000219688"/>
    </source>
</evidence>
<evidence type="ECO:0000313" key="1">
    <source>
        <dbReference type="EMBL" id="SOC55125.1"/>
    </source>
</evidence>
<dbReference type="Proteomes" id="UP000219688">
    <property type="component" value="Unassembled WGS sequence"/>
</dbReference>
<name>A0A285VM16_9MICO</name>
<dbReference type="AlphaFoldDB" id="A0A285VM16"/>
<protein>
    <recommendedName>
        <fullName evidence="3">EspG family protein</fullName>
    </recommendedName>
</protein>
<reference evidence="2" key="1">
    <citation type="submission" date="2017-08" db="EMBL/GenBank/DDBJ databases">
        <authorList>
            <person name="Varghese N."/>
            <person name="Submissions S."/>
        </authorList>
    </citation>
    <scope>NUCLEOTIDE SEQUENCE [LARGE SCALE GENOMIC DNA]</scope>
    <source>
        <strain evidence="2">USBA17B2</strain>
    </source>
</reference>
<dbReference type="EMBL" id="OBQK01000004">
    <property type="protein sequence ID" value="SOC55125.1"/>
    <property type="molecule type" value="Genomic_DNA"/>
</dbReference>
<evidence type="ECO:0008006" key="3">
    <source>
        <dbReference type="Google" id="ProtNLM"/>
    </source>
</evidence>
<organism evidence="1 2">
    <name type="scientific">Ornithinimicrobium cerasi</name>
    <dbReference type="NCBI Taxonomy" id="2248773"/>
    <lineage>
        <taxon>Bacteria</taxon>
        <taxon>Bacillati</taxon>
        <taxon>Actinomycetota</taxon>
        <taxon>Actinomycetes</taxon>
        <taxon>Micrococcales</taxon>
        <taxon>Ornithinimicrobiaceae</taxon>
        <taxon>Ornithinimicrobium</taxon>
    </lineage>
</organism>
<gene>
    <name evidence="1" type="ORF">SAMN05421879_104182</name>
</gene>
<accession>A0A285VM16</accession>
<dbReference type="RefSeq" id="WP_097187814.1">
    <property type="nucleotide sequence ID" value="NZ_OBQK01000004.1"/>
</dbReference>
<keyword evidence="2" id="KW-1185">Reference proteome</keyword>
<sequence>MILALAVTAAELAELEDAHLRSLGVGEDPLAGRSPVGSAAGTAAAATAAEARRSLVARGLLTADGSLVGEGGRDRGRVGDEDDVDGAGAEAMLVVRTTLDVRASATCTIVVERLVAAAEPDQVAHGVRLVHLFDGLACVEDVADDGGRHLWLVPDPEEVVGAVVAVTVPGDATSGEGAARRAAAHRPDAMGDLLDGPTVLATLSVVAGDGAISGEHLLALGPRGCWVAHVDSPRGPGGDLDFLPADPGWVARRVRDVQRTGHPAPVGEEGTMAP</sequence>
<proteinExistence type="predicted"/>